<comment type="similarity">
    <text evidence="5 7">Belongs to the PTH family.</text>
</comment>
<comment type="catalytic activity">
    <reaction evidence="7">
        <text>an N-acyl-L-alpha-aminoacyl-tRNA + H2O = an N-acyl-L-amino acid + a tRNA + H(+)</text>
        <dbReference type="Rhea" id="RHEA:54448"/>
        <dbReference type="Rhea" id="RHEA-COMP:10123"/>
        <dbReference type="Rhea" id="RHEA-COMP:13883"/>
        <dbReference type="ChEBI" id="CHEBI:15377"/>
        <dbReference type="ChEBI" id="CHEBI:15378"/>
        <dbReference type="ChEBI" id="CHEBI:59874"/>
        <dbReference type="ChEBI" id="CHEBI:78442"/>
        <dbReference type="ChEBI" id="CHEBI:138191"/>
        <dbReference type="EC" id="3.1.1.29"/>
    </reaction>
</comment>
<dbReference type="InterPro" id="IPR001328">
    <property type="entry name" value="Pept_tRNA_hydro"/>
</dbReference>
<comment type="caution">
    <text evidence="8">The sequence shown here is derived from an EMBL/GenBank/DDBJ whole genome shotgun (WGS) entry which is preliminary data.</text>
</comment>
<dbReference type="PANTHER" id="PTHR17224:SF1">
    <property type="entry name" value="PEPTIDYL-TRNA HYDROLASE"/>
    <property type="match status" value="1"/>
</dbReference>
<keyword evidence="3 7" id="KW-0378">Hydrolase</keyword>
<accession>A0A9D1FGT7</accession>
<comment type="subcellular location">
    <subcellularLocation>
        <location evidence="7">Cytoplasm</location>
    </subcellularLocation>
</comment>
<dbReference type="GO" id="GO:0000049">
    <property type="term" value="F:tRNA binding"/>
    <property type="evidence" value="ECO:0007669"/>
    <property type="project" value="UniProtKB-UniRule"/>
</dbReference>
<feature type="site" description="Discriminates between blocked and unblocked aminoacyl-tRNA" evidence="7">
    <location>
        <position position="14"/>
    </location>
</feature>
<dbReference type="PROSITE" id="PS01196">
    <property type="entry name" value="PEPT_TRNA_HYDROL_2"/>
    <property type="match status" value="1"/>
</dbReference>
<proteinExistence type="inferred from homology"/>
<protein>
    <recommendedName>
        <fullName evidence="6 7">Peptidyl-tRNA hydrolase</fullName>
        <shortName evidence="7">Pth</shortName>
        <ecNumber evidence="1 7">3.1.1.29</ecNumber>
    </recommendedName>
</protein>
<comment type="function">
    <text evidence="7">Catalyzes the release of premature peptidyl moieties from peptidyl-tRNA molecules trapped in stalled 50S ribosomal subunits, and thus maintains levels of free tRNAs and 50S ribosomes.</text>
</comment>
<dbReference type="InterPro" id="IPR036416">
    <property type="entry name" value="Pept_tRNA_hydro_sf"/>
</dbReference>
<evidence type="ECO:0000313" key="8">
    <source>
        <dbReference type="EMBL" id="HIS71136.1"/>
    </source>
</evidence>
<organism evidence="8 9">
    <name type="scientific">Candidatus Enterousia intestinigallinarum</name>
    <dbReference type="NCBI Taxonomy" id="2840790"/>
    <lineage>
        <taxon>Bacteria</taxon>
        <taxon>Pseudomonadati</taxon>
        <taxon>Pseudomonadota</taxon>
        <taxon>Alphaproteobacteria</taxon>
        <taxon>Candidatus Enterousia</taxon>
    </lineage>
</organism>
<dbReference type="GO" id="GO:0006515">
    <property type="term" value="P:protein quality control for misfolded or incompletely synthesized proteins"/>
    <property type="evidence" value="ECO:0007669"/>
    <property type="project" value="UniProtKB-UniRule"/>
</dbReference>
<evidence type="ECO:0000256" key="4">
    <source>
        <dbReference type="ARBA" id="ARBA00022884"/>
    </source>
</evidence>
<evidence type="ECO:0000256" key="1">
    <source>
        <dbReference type="ARBA" id="ARBA00013260"/>
    </source>
</evidence>
<evidence type="ECO:0000256" key="2">
    <source>
        <dbReference type="ARBA" id="ARBA00022555"/>
    </source>
</evidence>
<keyword evidence="2 7" id="KW-0820">tRNA-binding</keyword>
<dbReference type="Proteomes" id="UP000886742">
    <property type="component" value="Unassembled WGS sequence"/>
</dbReference>
<feature type="active site" description="Proton acceptor" evidence="7">
    <location>
        <position position="24"/>
    </location>
</feature>
<reference evidence="8" key="2">
    <citation type="journal article" date="2021" name="PeerJ">
        <title>Extensive microbial diversity within the chicken gut microbiome revealed by metagenomics and culture.</title>
        <authorList>
            <person name="Gilroy R."/>
            <person name="Ravi A."/>
            <person name="Getino M."/>
            <person name="Pursley I."/>
            <person name="Horton D.L."/>
            <person name="Alikhan N.F."/>
            <person name="Baker D."/>
            <person name="Gharbi K."/>
            <person name="Hall N."/>
            <person name="Watson M."/>
            <person name="Adriaenssens E.M."/>
            <person name="Foster-Nyarko E."/>
            <person name="Jarju S."/>
            <person name="Secka A."/>
            <person name="Antonio M."/>
            <person name="Oren A."/>
            <person name="Chaudhuri R.R."/>
            <person name="La Ragione R."/>
            <person name="Hildebrand F."/>
            <person name="Pallen M.J."/>
        </authorList>
    </citation>
    <scope>NUCLEOTIDE SEQUENCE</scope>
    <source>
        <strain evidence="8">ChiGjej3B3-5194</strain>
    </source>
</reference>
<feature type="binding site" evidence="7">
    <location>
        <position position="19"/>
    </location>
    <ligand>
        <name>tRNA</name>
        <dbReference type="ChEBI" id="CHEBI:17843"/>
    </ligand>
</feature>
<dbReference type="HAMAP" id="MF_00083">
    <property type="entry name" value="Pept_tRNA_hydro_bact"/>
    <property type="match status" value="1"/>
</dbReference>
<dbReference type="InterPro" id="IPR018171">
    <property type="entry name" value="Pept_tRNA_hydro_CS"/>
</dbReference>
<feature type="site" description="Stabilizes the basic form of H active site to accept a proton" evidence="7">
    <location>
        <position position="94"/>
    </location>
</feature>
<dbReference type="GO" id="GO:0072344">
    <property type="term" value="P:rescue of stalled ribosome"/>
    <property type="evidence" value="ECO:0007669"/>
    <property type="project" value="UniProtKB-UniRule"/>
</dbReference>
<dbReference type="GO" id="GO:0004045">
    <property type="term" value="F:peptidyl-tRNA hydrolase activity"/>
    <property type="evidence" value="ECO:0007669"/>
    <property type="project" value="UniProtKB-UniRule"/>
</dbReference>
<evidence type="ECO:0000313" key="9">
    <source>
        <dbReference type="Proteomes" id="UP000886742"/>
    </source>
</evidence>
<sequence>MQENKPILIVGLGNPGIQYERTRHNVGFIAVRHFVPDDATWRTEHNALTYSDNIKGHRVIFTLPQTFMNNSGAAVGALMRFYKIPIENLVVIHDDMDLKTGTLREKVGGGSAGHNGIKSIDSAVGSEYRRIRIGIGHPRDLGLPIDPADWVLGKFTDAEMSAINDAISRIKLF</sequence>
<comment type="subunit">
    <text evidence="7">Monomer.</text>
</comment>
<dbReference type="EC" id="3.1.1.29" evidence="1 7"/>
<reference evidence="8" key="1">
    <citation type="submission" date="2020-10" db="EMBL/GenBank/DDBJ databases">
        <authorList>
            <person name="Gilroy R."/>
        </authorList>
    </citation>
    <scope>NUCLEOTIDE SEQUENCE</scope>
    <source>
        <strain evidence="8">ChiGjej3B3-5194</strain>
    </source>
</reference>
<dbReference type="EMBL" id="DVJI01000012">
    <property type="protein sequence ID" value="HIS71136.1"/>
    <property type="molecule type" value="Genomic_DNA"/>
</dbReference>
<dbReference type="PANTHER" id="PTHR17224">
    <property type="entry name" value="PEPTIDYL-TRNA HYDROLASE"/>
    <property type="match status" value="1"/>
</dbReference>
<evidence type="ECO:0000256" key="5">
    <source>
        <dbReference type="ARBA" id="ARBA00038063"/>
    </source>
</evidence>
<evidence type="ECO:0000256" key="6">
    <source>
        <dbReference type="ARBA" id="ARBA00050038"/>
    </source>
</evidence>
<keyword evidence="7" id="KW-0963">Cytoplasm</keyword>
<dbReference type="AlphaFoldDB" id="A0A9D1FGT7"/>
<dbReference type="Gene3D" id="3.40.50.1470">
    <property type="entry name" value="Peptidyl-tRNA hydrolase"/>
    <property type="match status" value="1"/>
</dbReference>
<dbReference type="CDD" id="cd00462">
    <property type="entry name" value="PTH"/>
    <property type="match status" value="1"/>
</dbReference>
<gene>
    <name evidence="7" type="primary">pth</name>
    <name evidence="8" type="ORF">IAD02_04100</name>
</gene>
<feature type="binding site" evidence="7">
    <location>
        <position position="69"/>
    </location>
    <ligand>
        <name>tRNA</name>
        <dbReference type="ChEBI" id="CHEBI:17843"/>
    </ligand>
</feature>
<feature type="binding site" evidence="7">
    <location>
        <position position="115"/>
    </location>
    <ligand>
        <name>tRNA</name>
        <dbReference type="ChEBI" id="CHEBI:17843"/>
    </ligand>
</feature>
<comment type="function">
    <text evidence="7">Hydrolyzes ribosome-free peptidyl-tRNAs (with 1 or more amino acids incorporated), which drop off the ribosome during protein synthesis, or as a result of ribosome stalling.</text>
</comment>
<dbReference type="Pfam" id="PF01195">
    <property type="entry name" value="Pept_tRNA_hydro"/>
    <property type="match status" value="1"/>
</dbReference>
<name>A0A9D1FGT7_9PROT</name>
<dbReference type="SUPFAM" id="SSF53178">
    <property type="entry name" value="Peptidyl-tRNA hydrolase-like"/>
    <property type="match status" value="1"/>
</dbReference>
<evidence type="ECO:0000256" key="3">
    <source>
        <dbReference type="ARBA" id="ARBA00022801"/>
    </source>
</evidence>
<dbReference type="GO" id="GO:0005737">
    <property type="term" value="C:cytoplasm"/>
    <property type="evidence" value="ECO:0007669"/>
    <property type="project" value="UniProtKB-SubCell"/>
</dbReference>
<dbReference type="NCBIfam" id="TIGR00447">
    <property type="entry name" value="pth"/>
    <property type="match status" value="1"/>
</dbReference>
<evidence type="ECO:0000256" key="7">
    <source>
        <dbReference type="HAMAP-Rule" id="MF_00083"/>
    </source>
</evidence>
<keyword evidence="4 7" id="KW-0694">RNA-binding</keyword>
<feature type="binding site" evidence="7">
    <location>
        <position position="67"/>
    </location>
    <ligand>
        <name>tRNA</name>
        <dbReference type="ChEBI" id="CHEBI:17843"/>
    </ligand>
</feature>